<organism evidence="1 2">
    <name type="scientific">Olivibacter oleidegradans</name>
    <dbReference type="NCBI Taxonomy" id="760123"/>
    <lineage>
        <taxon>Bacteria</taxon>
        <taxon>Pseudomonadati</taxon>
        <taxon>Bacteroidota</taxon>
        <taxon>Sphingobacteriia</taxon>
        <taxon>Sphingobacteriales</taxon>
        <taxon>Sphingobacteriaceae</taxon>
        <taxon>Olivibacter</taxon>
    </lineage>
</organism>
<comment type="caution">
    <text evidence="1">The sequence shown here is derived from an EMBL/GenBank/DDBJ whole genome shotgun (WGS) entry which is preliminary data.</text>
</comment>
<dbReference type="SUPFAM" id="SSF48150">
    <property type="entry name" value="DNA-glycosylase"/>
    <property type="match status" value="1"/>
</dbReference>
<dbReference type="InterPro" id="IPR011257">
    <property type="entry name" value="DNA_glycosylase"/>
</dbReference>
<dbReference type="EMBL" id="JBHLWO010000002">
    <property type="protein sequence ID" value="MFC0320138.1"/>
    <property type="molecule type" value="Genomic_DNA"/>
</dbReference>
<evidence type="ECO:0000313" key="1">
    <source>
        <dbReference type="EMBL" id="MFC0320138.1"/>
    </source>
</evidence>
<dbReference type="Proteomes" id="UP001589774">
    <property type="component" value="Unassembled WGS sequence"/>
</dbReference>
<keyword evidence="2" id="KW-1185">Reference proteome</keyword>
<evidence type="ECO:0000313" key="2">
    <source>
        <dbReference type="Proteomes" id="UP001589774"/>
    </source>
</evidence>
<name>A0ABV6HMK4_9SPHI</name>
<dbReference type="PANTHER" id="PTHR30037:SF4">
    <property type="entry name" value="DNA-3-METHYLADENINE GLYCOSYLASE I"/>
    <property type="match status" value="1"/>
</dbReference>
<dbReference type="RefSeq" id="WP_242627145.1">
    <property type="nucleotide sequence ID" value="NZ_JBHLWO010000002.1"/>
</dbReference>
<reference evidence="1 2" key="1">
    <citation type="submission" date="2024-09" db="EMBL/GenBank/DDBJ databases">
        <authorList>
            <person name="Sun Q."/>
            <person name="Mori K."/>
        </authorList>
    </citation>
    <scope>NUCLEOTIDE SEQUENCE [LARGE SCALE GENOMIC DNA]</scope>
    <source>
        <strain evidence="1 2">CCM 7765</strain>
    </source>
</reference>
<protein>
    <submittedName>
        <fullName evidence="1">DNA-3-methyladenine glycosylase I</fullName>
    </submittedName>
</protein>
<proteinExistence type="predicted"/>
<dbReference type="PANTHER" id="PTHR30037">
    <property type="entry name" value="DNA-3-METHYLADENINE GLYCOSYLASE 1"/>
    <property type="match status" value="1"/>
</dbReference>
<dbReference type="InterPro" id="IPR005019">
    <property type="entry name" value="Adenine_glyco"/>
</dbReference>
<gene>
    <name evidence="1" type="ORF">ACFFI0_17570</name>
</gene>
<sequence>MKIRQNDNRSLRFGEPYIDNLFHFCTSIKSINKMSYCDYIPMMKEPSRSLHQNYHDNYYGFPIHDDNELFGRLIMEINQAGLSWETILKKEEGFRKAYNDFNIETIANYTEADRERLLADAGIIRSKLKVNAAIENAKTILALQKEYGSFEKWLEHHHPKTKEEWVKLFKKTFRFTGGEIVNEFLMSIGYLPGAHAETCSVHKTILKTKPMWLKK</sequence>
<dbReference type="Gene3D" id="1.10.340.30">
    <property type="entry name" value="Hypothetical protein, domain 2"/>
    <property type="match status" value="1"/>
</dbReference>
<dbReference type="InterPro" id="IPR052891">
    <property type="entry name" value="DNA-3mA_glycosylase"/>
</dbReference>
<dbReference type="Pfam" id="PF03352">
    <property type="entry name" value="Adenine_glyco"/>
    <property type="match status" value="1"/>
</dbReference>
<accession>A0ABV6HMK4</accession>